<dbReference type="FunFam" id="3.40.50.1980:FF:000017">
    <property type="entry name" value="ABC transporter substrate-binding protein"/>
    <property type="match status" value="1"/>
</dbReference>
<name>A0A1M5WLY7_9BACI</name>
<comment type="similarity">
    <text evidence="2">Belongs to the bacterial solute-binding protein 8 family.</text>
</comment>
<feature type="domain" description="Fe/B12 periplasmic-binding" evidence="6">
    <location>
        <begin position="57"/>
        <end position="308"/>
    </location>
</feature>
<dbReference type="CDD" id="cd01138">
    <property type="entry name" value="FeuA"/>
    <property type="match status" value="1"/>
</dbReference>
<evidence type="ECO:0000256" key="1">
    <source>
        <dbReference type="ARBA" id="ARBA00004193"/>
    </source>
</evidence>
<dbReference type="PANTHER" id="PTHR30532:SF26">
    <property type="entry name" value="IRON(3+)-HYDROXAMATE-BINDING PROTEIN FHUD"/>
    <property type="match status" value="1"/>
</dbReference>
<keyword evidence="3" id="KW-0813">Transport</keyword>
<accession>A0A1M5WLY7</accession>
<dbReference type="GO" id="GO:0005886">
    <property type="term" value="C:plasma membrane"/>
    <property type="evidence" value="ECO:0007669"/>
    <property type="project" value="UniProtKB-SubCell"/>
</dbReference>
<dbReference type="OrthoDB" id="2241086at2"/>
<dbReference type="GO" id="GO:0030288">
    <property type="term" value="C:outer membrane-bounded periplasmic space"/>
    <property type="evidence" value="ECO:0007669"/>
    <property type="project" value="TreeGrafter"/>
</dbReference>
<dbReference type="PROSITE" id="PS50983">
    <property type="entry name" value="FE_B12_PBP"/>
    <property type="match status" value="1"/>
</dbReference>
<evidence type="ECO:0000259" key="6">
    <source>
        <dbReference type="PROSITE" id="PS50983"/>
    </source>
</evidence>
<protein>
    <submittedName>
        <fullName evidence="7">Iron complex transport system substrate-binding protein</fullName>
    </submittedName>
</protein>
<keyword evidence="8" id="KW-1185">Reference proteome</keyword>
<evidence type="ECO:0000256" key="3">
    <source>
        <dbReference type="ARBA" id="ARBA00022448"/>
    </source>
</evidence>
<evidence type="ECO:0000313" key="7">
    <source>
        <dbReference type="EMBL" id="SHH88478.1"/>
    </source>
</evidence>
<evidence type="ECO:0000256" key="5">
    <source>
        <dbReference type="SAM" id="SignalP"/>
    </source>
</evidence>
<comment type="subcellular location">
    <subcellularLocation>
        <location evidence="1">Cell membrane</location>
        <topology evidence="1">Lipid-anchor</topology>
    </subcellularLocation>
</comment>
<gene>
    <name evidence="7" type="ORF">SAMN05421807_11731</name>
</gene>
<feature type="signal peptide" evidence="5">
    <location>
        <begin position="1"/>
        <end position="18"/>
    </location>
</feature>
<evidence type="ECO:0000256" key="2">
    <source>
        <dbReference type="ARBA" id="ARBA00008814"/>
    </source>
</evidence>
<dbReference type="AlphaFoldDB" id="A0A1M5WLY7"/>
<dbReference type="GO" id="GO:1901678">
    <property type="term" value="P:iron coordination entity transport"/>
    <property type="evidence" value="ECO:0007669"/>
    <property type="project" value="UniProtKB-ARBA"/>
</dbReference>
<dbReference type="PANTHER" id="PTHR30532">
    <property type="entry name" value="IRON III DICITRATE-BINDING PERIPLASMIC PROTEIN"/>
    <property type="match status" value="1"/>
</dbReference>
<dbReference type="RefSeq" id="WP_073012002.1">
    <property type="nucleotide sequence ID" value="NZ_FQXD01000017.1"/>
</dbReference>
<sequence length="308" mass="34769">MKKRFILLFSILILVLSACNTNDEKQEDNDKAASDNEKDTITYESEDGPVEVPADPQRVVVLSQFAGDLIKLGVHVVGADSWAKDNPRFEELKDAATVSEDNLEQIIELEPDLIIGLSSTKNIDKLKEIAPTVTFTYGKAGYLDQHIEIGKLVNKEEEARKWVESFEKEAKDIGKQIKDKIGKDATVSVIEKFDKQWYVFGDNWGRGTEILYQAMGLNMPESVKEQALKDGYYALSEEVIPDFAGDYLIVSDQSGAEDTSYLESDTFQNIPAVQNDHIFVVNGKEFYFNDASTLEYQLEFFKEKFLGE</sequence>
<dbReference type="InterPro" id="IPR002491">
    <property type="entry name" value="ABC_transptr_periplasmic_BD"/>
</dbReference>
<reference evidence="8" key="1">
    <citation type="submission" date="2016-11" db="EMBL/GenBank/DDBJ databases">
        <authorList>
            <person name="Varghese N."/>
            <person name="Submissions S."/>
        </authorList>
    </citation>
    <scope>NUCLEOTIDE SEQUENCE [LARGE SCALE GENOMIC DNA]</scope>
    <source>
        <strain evidence="8">CGMCC 1.6496</strain>
    </source>
</reference>
<dbReference type="Pfam" id="PF01497">
    <property type="entry name" value="Peripla_BP_2"/>
    <property type="match status" value="1"/>
</dbReference>
<dbReference type="PROSITE" id="PS51257">
    <property type="entry name" value="PROKAR_LIPOPROTEIN"/>
    <property type="match status" value="1"/>
</dbReference>
<evidence type="ECO:0000313" key="8">
    <source>
        <dbReference type="Proteomes" id="UP000184079"/>
    </source>
</evidence>
<feature type="chain" id="PRO_5039317628" evidence="5">
    <location>
        <begin position="19"/>
        <end position="308"/>
    </location>
</feature>
<proteinExistence type="inferred from homology"/>
<dbReference type="EMBL" id="FQXD01000017">
    <property type="protein sequence ID" value="SHH88478.1"/>
    <property type="molecule type" value="Genomic_DNA"/>
</dbReference>
<dbReference type="InterPro" id="IPR051313">
    <property type="entry name" value="Bact_iron-sidero_bind"/>
</dbReference>
<evidence type="ECO:0000256" key="4">
    <source>
        <dbReference type="ARBA" id="ARBA00022729"/>
    </source>
</evidence>
<organism evidence="7 8">
    <name type="scientific">Virgibacillus chiguensis</name>
    <dbReference type="NCBI Taxonomy" id="411959"/>
    <lineage>
        <taxon>Bacteria</taxon>
        <taxon>Bacillati</taxon>
        <taxon>Bacillota</taxon>
        <taxon>Bacilli</taxon>
        <taxon>Bacillales</taxon>
        <taxon>Bacillaceae</taxon>
        <taxon>Virgibacillus</taxon>
    </lineage>
</organism>
<dbReference type="SUPFAM" id="SSF53807">
    <property type="entry name" value="Helical backbone' metal receptor"/>
    <property type="match status" value="1"/>
</dbReference>
<dbReference type="Gene3D" id="3.40.50.1980">
    <property type="entry name" value="Nitrogenase molybdenum iron protein domain"/>
    <property type="match status" value="2"/>
</dbReference>
<dbReference type="Proteomes" id="UP000184079">
    <property type="component" value="Unassembled WGS sequence"/>
</dbReference>
<keyword evidence="4 5" id="KW-0732">Signal</keyword>